<evidence type="ECO:0000256" key="7">
    <source>
        <dbReference type="ARBA" id="ARBA00022777"/>
    </source>
</evidence>
<keyword evidence="15" id="KW-1185">Reference proteome</keyword>
<dbReference type="PROSITE" id="PS50109">
    <property type="entry name" value="HIS_KIN"/>
    <property type="match status" value="1"/>
</dbReference>
<feature type="transmembrane region" description="Helical" evidence="11">
    <location>
        <begin position="439"/>
        <end position="460"/>
    </location>
</feature>
<feature type="transmembrane region" description="Helical" evidence="11">
    <location>
        <begin position="917"/>
        <end position="940"/>
    </location>
</feature>
<protein>
    <recommendedName>
        <fullName evidence="3">histidine kinase</fullName>
        <ecNumber evidence="3">2.7.13.3</ecNumber>
    </recommendedName>
</protein>
<dbReference type="InterPro" id="IPR003660">
    <property type="entry name" value="HAMP_dom"/>
</dbReference>
<keyword evidence="4" id="KW-0597">Phosphoprotein</keyword>
<dbReference type="CDD" id="cd00082">
    <property type="entry name" value="HisKA"/>
    <property type="match status" value="1"/>
</dbReference>
<dbReference type="SUPFAM" id="SSF47384">
    <property type="entry name" value="Homodimeric domain of signal transducing histidine kinase"/>
    <property type="match status" value="1"/>
</dbReference>
<keyword evidence="9" id="KW-0902">Two-component regulatory system</keyword>
<feature type="transmembrane region" description="Helical" evidence="11">
    <location>
        <begin position="229"/>
        <end position="251"/>
    </location>
</feature>
<proteinExistence type="predicted"/>
<feature type="transmembrane region" description="Helical" evidence="11">
    <location>
        <begin position="197"/>
        <end position="217"/>
    </location>
</feature>
<dbReference type="AlphaFoldDB" id="A0A2D0N7Q8"/>
<dbReference type="InterPro" id="IPR004358">
    <property type="entry name" value="Sig_transdc_His_kin-like_C"/>
</dbReference>
<evidence type="ECO:0000256" key="9">
    <source>
        <dbReference type="ARBA" id="ARBA00023012"/>
    </source>
</evidence>
<dbReference type="Gene3D" id="3.30.565.10">
    <property type="entry name" value="Histidine kinase-like ATPase, C-terminal domain"/>
    <property type="match status" value="1"/>
</dbReference>
<sequence length="1227" mass="140240">MGWLAHLRSSSTGLLPKYAGQLSTYYQQQEKRLEPLLAETDHWLQIYRKTQRLYAIPSEAELSFLQAWSEASIVWMLFRDSTPVFWTDNELVLPANTLERLYRGETPLAVSLNTGFYVLKSRQLSDADDQPLLVVSAIPIKYEYPVEGPLLKEAFAWKTRALPNTLIIDRQGQEAVVDSRGTTLFHLSEGSRMIDPVWHNIALAFFLIAYLCFLLALNKLANYIGRKYHPLLGAGIIVILVFLIGLLADWWGFADTFSDTFFFQDISNTFLFKQTLGEFFVSSIILLWLMVYFHREFRLNLQPQLAAPWPAIFTTITYMLAIISLVVVMRLFQSLVMESDLIFDFEFIFGLDFRTILALTSGLIASLAIFLFNHRLFQTTSRLGISQTSRIIASIVAIVLVLPLVALIDLKLPVSYIFLISFSYVMALDKTVDRPSLNVLITVLWLLFFAFVTSFIIFSFRQSQDRDTKRIYAEALANPRDTILEAAVARFQSRLEPVFRPLLENIPEDSFPITTDKVLPLLQRQFSEEPYLLQHYQFEIFGVDRDEGRPLLEGQLPVESMRLLEARQNMRPSSVPNLQYWPRPHRLNYNYLLDLLPADTSMHWLLAIRHRSQKEQRVYGDLLQAIPYKHLPQLPLYNYEIYGNSQPLKQSGTISSSLRIYFSSVSKGNYHYANVGEYSALFYQNEQDFSVLISRTDRGMLQILSFISFIFILLVLLVIFFSFFNYYWQALPYTFEFTSLNRASLRNRIQRSVLLLIVGSFILVGFVTAAFFRRNALRAGSEQLNEKAQAVLADLRRNISSQRDSTSGILVLAPLIEPIADIHNMDINIYDLKGKLELTSANFLFQREVTAPLMDPIALQVLKLPTQSAYRSDEHIGELAYQSAYVPIRDVDEQIIAYLELPYFANDREFRNDLQSFLSALLNVYVFLLLVAGAIALFVADSITQPISKIGQKLSQFKLGHNEPLEWKSPDEIGQLIAEYNLMIKKLDESAEKLRQSEREGAWREMAKQVAHEIKNPLTPMKLNIQHLLRVQQQDPQRASSMLSEVAQSIIQQIDGLSRIAGEFSNFAKMPQAQNERFNLNKLVSSVYNLYAKGDHGATELSIELPEADIEVFADPTQLMRVINNLVKNALQAIPDERPGKVTITLRRKDEEAILSVRDNGSGIPESLREKVFFPNFTTKNSGMGLGLAMSRSIVNAAGGRIYFETIEEEGTTFYVELPVFTNNAEL</sequence>
<feature type="transmembrane region" description="Helical" evidence="11">
    <location>
        <begin position="703"/>
        <end position="728"/>
    </location>
</feature>
<dbReference type="Gene3D" id="1.10.287.130">
    <property type="match status" value="1"/>
</dbReference>
<organism evidence="14 15">
    <name type="scientific">Flavilitoribacter nigricans (strain ATCC 23147 / DSM 23189 / NBRC 102662 / NCIMB 1420 / SS-2)</name>
    <name type="common">Lewinella nigricans</name>
    <dbReference type="NCBI Taxonomy" id="1122177"/>
    <lineage>
        <taxon>Bacteria</taxon>
        <taxon>Pseudomonadati</taxon>
        <taxon>Bacteroidota</taxon>
        <taxon>Saprospiria</taxon>
        <taxon>Saprospirales</taxon>
        <taxon>Lewinellaceae</taxon>
        <taxon>Flavilitoribacter</taxon>
    </lineage>
</organism>
<feature type="transmembrane region" description="Helical" evidence="11">
    <location>
        <begin position="392"/>
        <end position="419"/>
    </location>
</feature>
<keyword evidence="11" id="KW-0812">Transmembrane</keyword>
<keyword evidence="7" id="KW-0418">Kinase</keyword>
<evidence type="ECO:0000256" key="6">
    <source>
        <dbReference type="ARBA" id="ARBA00022741"/>
    </source>
</evidence>
<evidence type="ECO:0000256" key="4">
    <source>
        <dbReference type="ARBA" id="ARBA00022553"/>
    </source>
</evidence>
<name>A0A2D0N7Q8_FLAN2</name>
<feature type="transmembrane region" description="Helical" evidence="11">
    <location>
        <begin position="748"/>
        <end position="772"/>
    </location>
</feature>
<keyword evidence="5" id="KW-0808">Transferase</keyword>
<evidence type="ECO:0000256" key="5">
    <source>
        <dbReference type="ARBA" id="ARBA00022679"/>
    </source>
</evidence>
<reference evidence="14 15" key="1">
    <citation type="submission" date="2017-10" db="EMBL/GenBank/DDBJ databases">
        <title>The draft genome sequence of Lewinella nigricans NBRC 102662.</title>
        <authorList>
            <person name="Wang K."/>
        </authorList>
    </citation>
    <scope>NUCLEOTIDE SEQUENCE [LARGE SCALE GENOMIC DNA]</scope>
    <source>
        <strain evidence="14 15">NBRC 102662</strain>
    </source>
</reference>
<comment type="caution">
    <text evidence="14">The sequence shown here is derived from an EMBL/GenBank/DDBJ whole genome shotgun (WGS) entry which is preliminary data.</text>
</comment>
<keyword evidence="8" id="KW-0067">ATP-binding</keyword>
<evidence type="ECO:0000256" key="11">
    <source>
        <dbReference type="SAM" id="Phobius"/>
    </source>
</evidence>
<dbReference type="EC" id="2.7.13.3" evidence="3"/>
<dbReference type="InterPro" id="IPR003661">
    <property type="entry name" value="HisK_dim/P_dom"/>
</dbReference>
<evidence type="ECO:0000256" key="8">
    <source>
        <dbReference type="ARBA" id="ARBA00022840"/>
    </source>
</evidence>
<keyword evidence="11" id="KW-0472">Membrane</keyword>
<feature type="transmembrane region" description="Helical" evidence="11">
    <location>
        <begin position="353"/>
        <end position="372"/>
    </location>
</feature>
<feature type="transmembrane region" description="Helical" evidence="11">
    <location>
        <begin position="271"/>
        <end position="293"/>
    </location>
</feature>
<gene>
    <name evidence="14" type="ORF">CRP01_23530</name>
</gene>
<evidence type="ECO:0000256" key="10">
    <source>
        <dbReference type="SAM" id="Coils"/>
    </source>
</evidence>
<accession>A0A2D0N7Q8</accession>
<keyword evidence="11" id="KW-1133">Transmembrane helix</keyword>
<evidence type="ECO:0000259" key="13">
    <source>
        <dbReference type="PROSITE" id="PS50885"/>
    </source>
</evidence>
<dbReference type="GO" id="GO:0005524">
    <property type="term" value="F:ATP binding"/>
    <property type="evidence" value="ECO:0007669"/>
    <property type="project" value="UniProtKB-KW"/>
</dbReference>
<dbReference type="Pfam" id="PF00512">
    <property type="entry name" value="HisKA"/>
    <property type="match status" value="1"/>
</dbReference>
<dbReference type="OrthoDB" id="9776727at2"/>
<dbReference type="InterPro" id="IPR005467">
    <property type="entry name" value="His_kinase_dom"/>
</dbReference>
<dbReference type="Proteomes" id="UP000223913">
    <property type="component" value="Unassembled WGS sequence"/>
</dbReference>
<dbReference type="RefSeq" id="WP_099152553.1">
    <property type="nucleotide sequence ID" value="NZ_PDUD01000027.1"/>
</dbReference>
<dbReference type="SUPFAM" id="SSF55874">
    <property type="entry name" value="ATPase domain of HSP90 chaperone/DNA topoisomerase II/histidine kinase"/>
    <property type="match status" value="1"/>
</dbReference>
<dbReference type="GO" id="GO:0016020">
    <property type="term" value="C:membrane"/>
    <property type="evidence" value="ECO:0007669"/>
    <property type="project" value="UniProtKB-SubCell"/>
</dbReference>
<comment type="subcellular location">
    <subcellularLocation>
        <location evidence="2">Membrane</location>
    </subcellularLocation>
</comment>
<feature type="domain" description="HAMP" evidence="13">
    <location>
        <begin position="941"/>
        <end position="992"/>
    </location>
</feature>
<dbReference type="PANTHER" id="PTHR43065:SF10">
    <property type="entry name" value="PEROXIDE STRESS-ACTIVATED HISTIDINE KINASE MAK3"/>
    <property type="match status" value="1"/>
</dbReference>
<evidence type="ECO:0000259" key="12">
    <source>
        <dbReference type="PROSITE" id="PS50109"/>
    </source>
</evidence>
<feature type="domain" description="Histidine kinase" evidence="12">
    <location>
        <begin position="1009"/>
        <end position="1222"/>
    </location>
</feature>
<evidence type="ECO:0000313" key="14">
    <source>
        <dbReference type="EMBL" id="PHN04169.1"/>
    </source>
</evidence>
<dbReference type="SMART" id="SM00388">
    <property type="entry name" value="HisKA"/>
    <property type="match status" value="1"/>
</dbReference>
<keyword evidence="10" id="KW-0175">Coiled coil</keyword>
<dbReference type="PRINTS" id="PR00344">
    <property type="entry name" value="BCTRLSENSOR"/>
</dbReference>
<dbReference type="Gene3D" id="6.10.340.10">
    <property type="match status" value="1"/>
</dbReference>
<evidence type="ECO:0000256" key="1">
    <source>
        <dbReference type="ARBA" id="ARBA00000085"/>
    </source>
</evidence>
<dbReference type="SMART" id="SM00387">
    <property type="entry name" value="HATPase_c"/>
    <property type="match status" value="1"/>
</dbReference>
<dbReference type="InterPro" id="IPR036890">
    <property type="entry name" value="HATPase_C_sf"/>
</dbReference>
<comment type="catalytic activity">
    <reaction evidence="1">
        <text>ATP + protein L-histidine = ADP + protein N-phospho-L-histidine.</text>
        <dbReference type="EC" id="2.7.13.3"/>
    </reaction>
</comment>
<evidence type="ECO:0000313" key="15">
    <source>
        <dbReference type="Proteomes" id="UP000223913"/>
    </source>
</evidence>
<dbReference type="PROSITE" id="PS50885">
    <property type="entry name" value="HAMP"/>
    <property type="match status" value="1"/>
</dbReference>
<dbReference type="Pfam" id="PF02518">
    <property type="entry name" value="HATPase_c"/>
    <property type="match status" value="1"/>
</dbReference>
<dbReference type="InterPro" id="IPR003594">
    <property type="entry name" value="HATPase_dom"/>
</dbReference>
<evidence type="ECO:0000256" key="2">
    <source>
        <dbReference type="ARBA" id="ARBA00004370"/>
    </source>
</evidence>
<evidence type="ECO:0000256" key="3">
    <source>
        <dbReference type="ARBA" id="ARBA00012438"/>
    </source>
</evidence>
<feature type="transmembrane region" description="Helical" evidence="11">
    <location>
        <begin position="305"/>
        <end position="333"/>
    </location>
</feature>
<dbReference type="CDD" id="cd00075">
    <property type="entry name" value="HATPase"/>
    <property type="match status" value="1"/>
</dbReference>
<keyword evidence="6" id="KW-0547">Nucleotide-binding</keyword>
<feature type="coiled-coil region" evidence="10">
    <location>
        <begin position="778"/>
        <end position="805"/>
    </location>
</feature>
<dbReference type="GO" id="GO:0000155">
    <property type="term" value="F:phosphorelay sensor kinase activity"/>
    <property type="evidence" value="ECO:0007669"/>
    <property type="project" value="InterPro"/>
</dbReference>
<dbReference type="EMBL" id="PDUD01000027">
    <property type="protein sequence ID" value="PHN04169.1"/>
    <property type="molecule type" value="Genomic_DNA"/>
</dbReference>
<dbReference type="InterPro" id="IPR036097">
    <property type="entry name" value="HisK_dim/P_sf"/>
</dbReference>
<dbReference type="PANTHER" id="PTHR43065">
    <property type="entry name" value="SENSOR HISTIDINE KINASE"/>
    <property type="match status" value="1"/>
</dbReference>